<evidence type="ECO:0000256" key="2">
    <source>
        <dbReference type="ARBA" id="ARBA00008891"/>
    </source>
</evidence>
<dbReference type="EMBL" id="CM026432">
    <property type="protein sequence ID" value="KAG0557140.1"/>
    <property type="molecule type" value="Genomic_DNA"/>
</dbReference>
<evidence type="ECO:0000256" key="3">
    <source>
        <dbReference type="ARBA" id="ARBA00013229"/>
    </source>
</evidence>
<dbReference type="GO" id="GO:0042545">
    <property type="term" value="P:cell wall modification"/>
    <property type="evidence" value="ECO:0007669"/>
    <property type="project" value="InterPro"/>
</dbReference>
<dbReference type="PANTHER" id="PTHR31321">
    <property type="entry name" value="ACYL-COA THIOESTER HYDROLASE YBHC-RELATED"/>
    <property type="match status" value="1"/>
</dbReference>
<sequence>MSPVKKMADLRGFNISPMQWLCVQLLFFVVGIKLMVQGSEAGARGSVDALETFHHGYDQKLEVSSARHPRGGWGVRRRFVQGGADIEESYSRTWRSVFRDGAEFGDNTVMVVSLDGTGDYRSVQSAVDQVPDGNTRRVTVYITSGVYEEKVIIPITKPFITLQGEGRNRTVITWNDTADAAGTLMSASVVVKADHFIARDISFKNSAGPPVPTRVNMQAAAFRISGDMAFLYGCNFFGYQDTLYDHEGRHYYYRCLIEGSEDFIFGVARSLFERCWLHSIAEDGRGALVAQGKYYPGSIMGTSGYSFVSCIITGTGRPWLGRAWGQYSTVVYSFCEMDADIIPEGWYDWGLPERARTAYVGQYRCTGRGANTTGRVPWARELTDGEAQPFLSIQFIDGPW</sequence>
<dbReference type="EC" id="3.1.1.11" evidence="3"/>
<dbReference type="AlphaFoldDB" id="A0A8T0GDN9"/>
<evidence type="ECO:0000256" key="7">
    <source>
        <dbReference type="ARBA" id="ARBA00047928"/>
    </source>
</evidence>
<evidence type="ECO:0000313" key="11">
    <source>
        <dbReference type="Proteomes" id="UP000822688"/>
    </source>
</evidence>
<accession>A0A8T0GDN9</accession>
<comment type="function">
    <text evidence="8">Acts in the modification of cell walls via demethylesterification of cell wall pectin.</text>
</comment>
<name>A0A8T0GDN9_CERPU</name>
<keyword evidence="11" id="KW-1185">Reference proteome</keyword>
<comment type="caution">
    <text evidence="10">The sequence shown here is derived from an EMBL/GenBank/DDBJ whole genome shotgun (WGS) entry which is preliminary data.</text>
</comment>
<dbReference type="InterPro" id="IPR000070">
    <property type="entry name" value="Pectinesterase_cat"/>
</dbReference>
<dbReference type="InterPro" id="IPR012334">
    <property type="entry name" value="Pectin_lyas_fold"/>
</dbReference>
<keyword evidence="4" id="KW-0378">Hydrolase</keyword>
<dbReference type="GO" id="GO:0045490">
    <property type="term" value="P:pectin catabolic process"/>
    <property type="evidence" value="ECO:0007669"/>
    <property type="project" value="TreeGrafter"/>
</dbReference>
<evidence type="ECO:0000256" key="1">
    <source>
        <dbReference type="ARBA" id="ARBA00005184"/>
    </source>
</evidence>
<dbReference type="GO" id="GO:0030599">
    <property type="term" value="F:pectinesterase activity"/>
    <property type="evidence" value="ECO:0007669"/>
    <property type="project" value="UniProtKB-EC"/>
</dbReference>
<dbReference type="Gene3D" id="2.160.20.10">
    <property type="entry name" value="Single-stranded right-handed beta-helix, Pectin lyase-like"/>
    <property type="match status" value="1"/>
</dbReference>
<proteinExistence type="inferred from homology"/>
<comment type="catalytic activity">
    <reaction evidence="7">
        <text>[(1-&gt;4)-alpha-D-galacturonosyl methyl ester](n) + n H2O = [(1-&gt;4)-alpha-D-galacturonosyl](n) + n methanol + n H(+)</text>
        <dbReference type="Rhea" id="RHEA:22380"/>
        <dbReference type="Rhea" id="RHEA-COMP:14570"/>
        <dbReference type="Rhea" id="RHEA-COMP:14573"/>
        <dbReference type="ChEBI" id="CHEBI:15377"/>
        <dbReference type="ChEBI" id="CHEBI:15378"/>
        <dbReference type="ChEBI" id="CHEBI:17790"/>
        <dbReference type="ChEBI" id="CHEBI:140522"/>
        <dbReference type="ChEBI" id="CHEBI:140523"/>
        <dbReference type="EC" id="3.1.1.11"/>
    </reaction>
</comment>
<evidence type="ECO:0000256" key="5">
    <source>
        <dbReference type="ARBA" id="ARBA00023085"/>
    </source>
</evidence>
<dbReference type="PANTHER" id="PTHR31321:SF57">
    <property type="entry name" value="PECTINESTERASE 53-RELATED"/>
    <property type="match status" value="1"/>
</dbReference>
<reference evidence="10 11" key="1">
    <citation type="submission" date="2020-06" db="EMBL/GenBank/DDBJ databases">
        <title>WGS assembly of Ceratodon purpureus strain R40.</title>
        <authorList>
            <person name="Carey S.B."/>
            <person name="Jenkins J."/>
            <person name="Shu S."/>
            <person name="Lovell J.T."/>
            <person name="Sreedasyam A."/>
            <person name="Maumus F."/>
            <person name="Tiley G.P."/>
            <person name="Fernandez-Pozo N."/>
            <person name="Barry K."/>
            <person name="Chen C."/>
            <person name="Wang M."/>
            <person name="Lipzen A."/>
            <person name="Daum C."/>
            <person name="Saski C.A."/>
            <person name="Payton A.C."/>
            <person name="Mcbreen J.C."/>
            <person name="Conrad R.E."/>
            <person name="Kollar L.M."/>
            <person name="Olsson S."/>
            <person name="Huttunen S."/>
            <person name="Landis J.B."/>
            <person name="Wickett N.J."/>
            <person name="Johnson M.G."/>
            <person name="Rensing S.A."/>
            <person name="Grimwood J."/>
            <person name="Schmutz J."/>
            <person name="Mcdaniel S.F."/>
        </authorList>
    </citation>
    <scope>NUCLEOTIDE SEQUENCE [LARGE SCALE GENOMIC DNA]</scope>
    <source>
        <strain evidence="10 11">R40</strain>
    </source>
</reference>
<dbReference type="SUPFAM" id="SSF51126">
    <property type="entry name" value="Pectin lyase-like"/>
    <property type="match status" value="1"/>
</dbReference>
<evidence type="ECO:0000256" key="8">
    <source>
        <dbReference type="ARBA" id="ARBA00057335"/>
    </source>
</evidence>
<evidence type="ECO:0000259" key="9">
    <source>
        <dbReference type="Pfam" id="PF01095"/>
    </source>
</evidence>
<dbReference type="FunFam" id="2.160.20.10:FF:000013">
    <property type="entry name" value="Pectinesterase"/>
    <property type="match status" value="1"/>
</dbReference>
<protein>
    <recommendedName>
        <fullName evidence="3">pectinesterase</fullName>
        <ecNumber evidence="3">3.1.1.11</ecNumber>
    </recommendedName>
</protein>
<dbReference type="Proteomes" id="UP000822688">
    <property type="component" value="Chromosome 11"/>
</dbReference>
<dbReference type="InterPro" id="IPR011050">
    <property type="entry name" value="Pectin_lyase_fold/virulence"/>
</dbReference>
<keyword evidence="6" id="KW-0325">Glycoprotein</keyword>
<evidence type="ECO:0000256" key="4">
    <source>
        <dbReference type="ARBA" id="ARBA00022801"/>
    </source>
</evidence>
<organism evidence="10 11">
    <name type="scientific">Ceratodon purpureus</name>
    <name type="common">Fire moss</name>
    <name type="synonym">Dicranum purpureum</name>
    <dbReference type="NCBI Taxonomy" id="3225"/>
    <lineage>
        <taxon>Eukaryota</taxon>
        <taxon>Viridiplantae</taxon>
        <taxon>Streptophyta</taxon>
        <taxon>Embryophyta</taxon>
        <taxon>Bryophyta</taxon>
        <taxon>Bryophytina</taxon>
        <taxon>Bryopsida</taxon>
        <taxon>Dicranidae</taxon>
        <taxon>Pseudoditrichales</taxon>
        <taxon>Ditrichaceae</taxon>
        <taxon>Ceratodon</taxon>
    </lineage>
</organism>
<evidence type="ECO:0000256" key="6">
    <source>
        <dbReference type="ARBA" id="ARBA00023180"/>
    </source>
</evidence>
<comment type="pathway">
    <text evidence="1">Glycan metabolism; pectin degradation; 2-dehydro-3-deoxy-D-gluconate from pectin: step 1/5.</text>
</comment>
<gene>
    <name evidence="10" type="ORF">KC19_11G105400</name>
</gene>
<evidence type="ECO:0000313" key="10">
    <source>
        <dbReference type="EMBL" id="KAG0557140.1"/>
    </source>
</evidence>
<keyword evidence="5" id="KW-0063">Aspartyl esterase</keyword>
<dbReference type="Pfam" id="PF01095">
    <property type="entry name" value="Pectinesterase"/>
    <property type="match status" value="1"/>
</dbReference>
<feature type="domain" description="Pectinesterase catalytic" evidence="9">
    <location>
        <begin position="110"/>
        <end position="398"/>
    </location>
</feature>
<comment type="similarity">
    <text evidence="2">Belongs to the pectinesterase family.</text>
</comment>